<comment type="caution">
    <text evidence="3">The sequence shown here is derived from an EMBL/GenBank/DDBJ whole genome shotgun (WGS) entry which is preliminary data.</text>
</comment>
<dbReference type="Proteomes" id="UP000559256">
    <property type="component" value="Unassembled WGS sequence"/>
</dbReference>
<feature type="transmembrane region" description="Helical" evidence="2">
    <location>
        <begin position="345"/>
        <end position="367"/>
    </location>
</feature>
<gene>
    <name evidence="3" type="ORF">D9758_012497</name>
</gene>
<reference evidence="3 4" key="1">
    <citation type="journal article" date="2020" name="ISME J.">
        <title>Uncovering the hidden diversity of litter-decomposition mechanisms in mushroom-forming fungi.</title>
        <authorList>
            <person name="Floudas D."/>
            <person name="Bentzer J."/>
            <person name="Ahren D."/>
            <person name="Johansson T."/>
            <person name="Persson P."/>
            <person name="Tunlid A."/>
        </authorList>
    </citation>
    <scope>NUCLEOTIDE SEQUENCE [LARGE SCALE GENOMIC DNA]</scope>
    <source>
        <strain evidence="3 4">CBS 291.85</strain>
    </source>
</reference>
<dbReference type="EMBL" id="JAACJM010000051">
    <property type="protein sequence ID" value="KAF5357512.1"/>
    <property type="molecule type" value="Genomic_DNA"/>
</dbReference>
<dbReference type="OrthoDB" id="3013353at2759"/>
<evidence type="ECO:0000256" key="1">
    <source>
        <dbReference type="SAM" id="MobiDB-lite"/>
    </source>
</evidence>
<organism evidence="3 4">
    <name type="scientific">Tetrapyrgos nigripes</name>
    <dbReference type="NCBI Taxonomy" id="182062"/>
    <lineage>
        <taxon>Eukaryota</taxon>
        <taxon>Fungi</taxon>
        <taxon>Dikarya</taxon>
        <taxon>Basidiomycota</taxon>
        <taxon>Agaricomycotina</taxon>
        <taxon>Agaricomycetes</taxon>
        <taxon>Agaricomycetidae</taxon>
        <taxon>Agaricales</taxon>
        <taxon>Marasmiineae</taxon>
        <taxon>Marasmiaceae</taxon>
        <taxon>Tetrapyrgos</taxon>
    </lineage>
</organism>
<evidence type="ECO:0008006" key="5">
    <source>
        <dbReference type="Google" id="ProtNLM"/>
    </source>
</evidence>
<dbReference type="Gene3D" id="2.60.120.260">
    <property type="entry name" value="Galactose-binding domain-like"/>
    <property type="match status" value="2"/>
</dbReference>
<accession>A0A8H5G381</accession>
<evidence type="ECO:0000313" key="3">
    <source>
        <dbReference type="EMBL" id="KAF5357512.1"/>
    </source>
</evidence>
<sequence>MNQSALPGWLFVDDTDARLHYSPAGKWQLSNGSTPQSGNETLDNGDVTWGGGKIWNNTVHGTTSDGGNVTFVFNGTGYSVYGSYLFPGPSPKGRISCFLDGNPVADYFTDWPKDRDPDTMLGNIVFTCGSPTSQGEHELVINVDSLVNSSFYLDYILYEPISAGLEGEDAEEVMMMIGNPLTSLFDESSEHHIVEFSVGWSVGSPNNDVVNVVTRTPGASVTVDFNGTSIQLYGDLGVGSNLSNSAIYQLDDQPEQSFPLVPPFDGYDVFLVRQFLNLSGLSPTQEHRLVVSHNGSEEGMALSLDFFAVNRVFSGTVVPLTHSSPSPSAPASVTTGKNHLNAGELGGIIGGAVVLLVLCGIGTWLWLTSRRKARNKRLSLDPTPFVRPVVTMPDINPYEMETQMISPSDTIACNPYKRSRTRSSIRSPPIQTSSSEGDDIVNQLRWGNLKLQQRLAVHMGGNQGAESPGEPDFEAVTVERPQLVIHADSGWRIERRRAVQEVPPTYTEA</sequence>
<feature type="region of interest" description="Disordered" evidence="1">
    <location>
        <begin position="418"/>
        <end position="437"/>
    </location>
</feature>
<evidence type="ECO:0000256" key="2">
    <source>
        <dbReference type="SAM" id="Phobius"/>
    </source>
</evidence>
<keyword evidence="4" id="KW-1185">Reference proteome</keyword>
<proteinExistence type="predicted"/>
<keyword evidence="2" id="KW-0812">Transmembrane</keyword>
<evidence type="ECO:0000313" key="4">
    <source>
        <dbReference type="Proteomes" id="UP000559256"/>
    </source>
</evidence>
<keyword evidence="2" id="KW-1133">Transmembrane helix</keyword>
<dbReference type="AlphaFoldDB" id="A0A8H5G381"/>
<protein>
    <recommendedName>
        <fullName evidence="5">Transmembrane protein</fullName>
    </recommendedName>
</protein>
<name>A0A8H5G381_9AGAR</name>
<keyword evidence="2" id="KW-0472">Membrane</keyword>